<proteinExistence type="predicted"/>
<name>A0A2N4UWB6_9GAMM</name>
<dbReference type="EMBL" id="NPIB01000002">
    <property type="protein sequence ID" value="PLC59310.1"/>
    <property type="molecule type" value="Genomic_DNA"/>
</dbReference>
<evidence type="ECO:0000313" key="1">
    <source>
        <dbReference type="EMBL" id="PLC59310.1"/>
    </source>
</evidence>
<gene>
    <name evidence="1" type="ORF">CIK00_03310</name>
</gene>
<dbReference type="RefSeq" id="WP_101767512.1">
    <property type="nucleotide sequence ID" value="NZ_BPPU01000003.1"/>
</dbReference>
<evidence type="ECO:0008006" key="3">
    <source>
        <dbReference type="Google" id="ProtNLM"/>
    </source>
</evidence>
<keyword evidence="2" id="KW-1185">Reference proteome</keyword>
<accession>A0A2N4UWB6</accession>
<evidence type="ECO:0000313" key="2">
    <source>
        <dbReference type="Proteomes" id="UP000234420"/>
    </source>
</evidence>
<dbReference type="AlphaFoldDB" id="A0A2N4UWB6"/>
<reference evidence="1 2" key="1">
    <citation type="journal article" date="2018" name="Syst. Appl. Microbiol.">
        <title>Photobacterium carnosum sp. nov., isolated from spoiled modified atmosphere packaged poultry meat.</title>
        <authorList>
            <person name="Hilgarth M."/>
            <person name="Fuertes S."/>
            <person name="Ehrmann M."/>
            <person name="Vogel R.F."/>
        </authorList>
    </citation>
    <scope>NUCLEOTIDE SEQUENCE [LARGE SCALE GENOMIC DNA]</scope>
    <source>
        <strain evidence="1 2">TMW 2.2021</strain>
    </source>
</reference>
<sequence length="195" mass="22180">MIEFVNFIPLRDGLKITPQPDVAYISIHDVNHEDTSRKNEAWGANYEKQWGMYYSFGFEDAAYDEELIKEFGKDFPKYYADCLMPDKALDIIEAIIAITSNPNIKSIVINCDSGRSRSAAVALFINTKYNIPLLHPVEYPNSLVTKLLNDPTCYDQVFEEFVNQPLEGMKKKTAASSKNDFFSKLSKLLTVLMGK</sequence>
<dbReference type="GeneID" id="69966784"/>
<organism evidence="1 2">
    <name type="scientific">Photobacterium carnosum</name>
    <dbReference type="NCBI Taxonomy" id="2023717"/>
    <lineage>
        <taxon>Bacteria</taxon>
        <taxon>Pseudomonadati</taxon>
        <taxon>Pseudomonadota</taxon>
        <taxon>Gammaproteobacteria</taxon>
        <taxon>Vibrionales</taxon>
        <taxon>Vibrionaceae</taxon>
        <taxon>Photobacterium</taxon>
    </lineage>
</organism>
<protein>
    <recommendedName>
        <fullName evidence="3">Tyrosine specific protein phosphatases domain-containing protein</fullName>
    </recommendedName>
</protein>
<comment type="caution">
    <text evidence="1">The sequence shown here is derived from an EMBL/GenBank/DDBJ whole genome shotgun (WGS) entry which is preliminary data.</text>
</comment>
<dbReference type="Proteomes" id="UP000234420">
    <property type="component" value="Unassembled WGS sequence"/>
</dbReference>